<sequence>MELSPAQVYDGAKYGEGDEYGNELARSRPGAAGATSVSDDVTTAAAPVCSRRPLCVEAVMRRLYPWLATQYGGGGGRGSGGVAARAALVALLQELVAGGVGGGVPEVVASPVAFT</sequence>
<feature type="region of interest" description="Disordered" evidence="1">
    <location>
        <begin position="1"/>
        <end position="43"/>
    </location>
</feature>
<evidence type="ECO:0000313" key="3">
    <source>
        <dbReference type="Proteomes" id="UP000075714"/>
    </source>
</evidence>
<name>A0A150GGQ6_GONPE</name>
<dbReference type="Proteomes" id="UP000075714">
    <property type="component" value="Unassembled WGS sequence"/>
</dbReference>
<reference evidence="3" key="1">
    <citation type="journal article" date="2016" name="Nat. Commun.">
        <title>The Gonium pectorale genome demonstrates co-option of cell cycle regulation during the evolution of multicellularity.</title>
        <authorList>
            <person name="Hanschen E.R."/>
            <person name="Marriage T.N."/>
            <person name="Ferris P.J."/>
            <person name="Hamaji T."/>
            <person name="Toyoda A."/>
            <person name="Fujiyama A."/>
            <person name="Neme R."/>
            <person name="Noguchi H."/>
            <person name="Minakuchi Y."/>
            <person name="Suzuki M."/>
            <person name="Kawai-Toyooka H."/>
            <person name="Smith D.R."/>
            <person name="Sparks H."/>
            <person name="Anderson J."/>
            <person name="Bakaric R."/>
            <person name="Luria V."/>
            <person name="Karger A."/>
            <person name="Kirschner M.W."/>
            <person name="Durand P.M."/>
            <person name="Michod R.E."/>
            <person name="Nozaki H."/>
            <person name="Olson B.J."/>
        </authorList>
    </citation>
    <scope>NUCLEOTIDE SEQUENCE [LARGE SCALE GENOMIC DNA]</scope>
    <source>
        <strain evidence="3">NIES-2863</strain>
    </source>
</reference>
<keyword evidence="3" id="KW-1185">Reference proteome</keyword>
<evidence type="ECO:0000256" key="1">
    <source>
        <dbReference type="SAM" id="MobiDB-lite"/>
    </source>
</evidence>
<proteinExistence type="predicted"/>
<dbReference type="OrthoDB" id="73997at2759"/>
<accession>A0A150GGQ6</accession>
<dbReference type="EMBL" id="LSYV01000025">
    <property type="protein sequence ID" value="KXZ48973.1"/>
    <property type="molecule type" value="Genomic_DNA"/>
</dbReference>
<gene>
    <name evidence="2" type="ORF">GPECTOR_24g263</name>
</gene>
<protein>
    <submittedName>
        <fullName evidence="2">Uncharacterized protein</fullName>
    </submittedName>
</protein>
<dbReference type="AlphaFoldDB" id="A0A150GGQ6"/>
<comment type="caution">
    <text evidence="2">The sequence shown here is derived from an EMBL/GenBank/DDBJ whole genome shotgun (WGS) entry which is preliminary data.</text>
</comment>
<organism evidence="2 3">
    <name type="scientific">Gonium pectorale</name>
    <name type="common">Green alga</name>
    <dbReference type="NCBI Taxonomy" id="33097"/>
    <lineage>
        <taxon>Eukaryota</taxon>
        <taxon>Viridiplantae</taxon>
        <taxon>Chlorophyta</taxon>
        <taxon>core chlorophytes</taxon>
        <taxon>Chlorophyceae</taxon>
        <taxon>CS clade</taxon>
        <taxon>Chlamydomonadales</taxon>
        <taxon>Volvocaceae</taxon>
        <taxon>Gonium</taxon>
    </lineage>
</organism>
<evidence type="ECO:0000313" key="2">
    <source>
        <dbReference type="EMBL" id="KXZ48973.1"/>
    </source>
</evidence>